<keyword evidence="2" id="KW-0175">Coiled coil</keyword>
<feature type="compositionally biased region" description="Acidic residues" evidence="3">
    <location>
        <begin position="113"/>
        <end position="122"/>
    </location>
</feature>
<dbReference type="OrthoDB" id="64868at2759"/>
<dbReference type="AlphaFoldDB" id="A0A811U5H0"/>
<evidence type="ECO:0000256" key="2">
    <source>
        <dbReference type="SAM" id="Coils"/>
    </source>
</evidence>
<keyword evidence="6" id="KW-1185">Reference proteome</keyword>
<evidence type="ECO:0000313" key="6">
    <source>
        <dbReference type="Proteomes" id="UP000606786"/>
    </source>
</evidence>
<dbReference type="EMBL" id="CAJHJT010000001">
    <property type="protein sequence ID" value="CAD6994109.1"/>
    <property type="molecule type" value="Genomic_DNA"/>
</dbReference>
<dbReference type="InterPro" id="IPR026983">
    <property type="entry name" value="DHC"/>
</dbReference>
<dbReference type="Pfam" id="PF08385">
    <property type="entry name" value="DHC_N1"/>
    <property type="match status" value="1"/>
</dbReference>
<dbReference type="GO" id="GO:0007018">
    <property type="term" value="P:microtubule-based movement"/>
    <property type="evidence" value="ECO:0007669"/>
    <property type="project" value="InterPro"/>
</dbReference>
<proteinExistence type="inferred from homology"/>
<accession>A0A811U5H0</accession>
<comment type="caution">
    <text evidence="5">The sequence shown here is derived from an EMBL/GenBank/DDBJ whole genome shotgun (WGS) entry which is preliminary data.</text>
</comment>
<name>A0A811U5H0_CERCA</name>
<protein>
    <submittedName>
        <fullName evidence="5">(Mediterranean fruit fly) hypothetical protein</fullName>
    </submittedName>
</protein>
<dbReference type="PANTHER" id="PTHR46532">
    <property type="entry name" value="MALE FERTILITY FACTOR KL5"/>
    <property type="match status" value="1"/>
</dbReference>
<feature type="domain" description="Dynein heavy chain tail" evidence="4">
    <location>
        <begin position="248"/>
        <end position="616"/>
    </location>
</feature>
<dbReference type="InterPro" id="IPR013594">
    <property type="entry name" value="Dynein_heavy_tail"/>
</dbReference>
<dbReference type="GO" id="GO:0045505">
    <property type="term" value="F:dynein intermediate chain binding"/>
    <property type="evidence" value="ECO:0007669"/>
    <property type="project" value="InterPro"/>
</dbReference>
<organism evidence="5 6">
    <name type="scientific">Ceratitis capitata</name>
    <name type="common">Mediterranean fruit fly</name>
    <name type="synonym">Tephritis capitata</name>
    <dbReference type="NCBI Taxonomy" id="7213"/>
    <lineage>
        <taxon>Eukaryota</taxon>
        <taxon>Metazoa</taxon>
        <taxon>Ecdysozoa</taxon>
        <taxon>Arthropoda</taxon>
        <taxon>Hexapoda</taxon>
        <taxon>Insecta</taxon>
        <taxon>Pterygota</taxon>
        <taxon>Neoptera</taxon>
        <taxon>Endopterygota</taxon>
        <taxon>Diptera</taxon>
        <taxon>Brachycera</taxon>
        <taxon>Muscomorpha</taxon>
        <taxon>Tephritoidea</taxon>
        <taxon>Tephritidae</taxon>
        <taxon>Ceratitis</taxon>
        <taxon>Ceratitis</taxon>
    </lineage>
</organism>
<comment type="similarity">
    <text evidence="1">Belongs to the dynein heavy chain family.</text>
</comment>
<sequence length="633" mass="73487">MPKYFIVGTINGVVIQSLQNDLNVVGHKAIQFQFREPKFDDKQTNADENICAGPGASTGEVKETGPGLLELSKPSEFRLRALKQKKKMEKEKKQSLLRAKSAKKPGEDKGDAGDEEDEEEEDAAAKVEDAVSTSSSEQLEEPEKPKLTIAERWEQLLRETNEAVERQRLEEETTVEKLPPYQQNLLKEMTEFEHEVEWTTKHSMRAFDLPTSYAAPGQEDVEFEESKVKIPVDVKKPELIPTYSQEILEDIVHGWIYFLEGRIKALKEMQLDEFTPMAAYRIWHHAEIELYTALEQLKSDFVLTVLDILRKADSPMIKRWDEFMRVLQEHYYLSKENSDYIATITDYLEKIRDYESFKMTTLLIPNVMVGLRHIWTMSSYYCRDDKMQILLCQISNVFIQKVKRIVCFEHIFSRSSKYTYETATNCANLLRCWKSAYLASRSYIESSGVGSRWEFDRQTLFSEVDHICHISQDIAYIGRVFIQYENLFGHRLKALITDPSIVDDLMKKVYRMLDDMLSSVDYDIFRPGNSENWEHTLETFNRRLESVESDAKAVIERSINTLRSSDMGLELIKTIKEIDTRDELAEFISTKHENILRFFQTEINSVEFTYSSSKQRLFTAAIPTAVASHHCIV</sequence>
<evidence type="ECO:0000313" key="5">
    <source>
        <dbReference type="EMBL" id="CAD6994109.1"/>
    </source>
</evidence>
<dbReference type="GO" id="GO:0005858">
    <property type="term" value="C:axonemal dynein complex"/>
    <property type="evidence" value="ECO:0007669"/>
    <property type="project" value="TreeGrafter"/>
</dbReference>
<feature type="region of interest" description="Disordered" evidence="3">
    <location>
        <begin position="87"/>
        <end position="148"/>
    </location>
</feature>
<dbReference type="Proteomes" id="UP000606786">
    <property type="component" value="Unassembled WGS sequence"/>
</dbReference>
<feature type="coiled-coil region" evidence="2">
    <location>
        <begin position="530"/>
        <end position="557"/>
    </location>
</feature>
<evidence type="ECO:0000259" key="4">
    <source>
        <dbReference type="Pfam" id="PF08385"/>
    </source>
</evidence>
<dbReference type="GO" id="GO:0051959">
    <property type="term" value="F:dynein light intermediate chain binding"/>
    <property type="evidence" value="ECO:0007669"/>
    <property type="project" value="InterPro"/>
</dbReference>
<gene>
    <name evidence="5" type="ORF">CCAP1982_LOCUS2878</name>
</gene>
<evidence type="ECO:0000256" key="1">
    <source>
        <dbReference type="ARBA" id="ARBA00008887"/>
    </source>
</evidence>
<evidence type="ECO:0000256" key="3">
    <source>
        <dbReference type="SAM" id="MobiDB-lite"/>
    </source>
</evidence>
<reference evidence="5" key="1">
    <citation type="submission" date="2020-11" db="EMBL/GenBank/DDBJ databases">
        <authorList>
            <person name="Whitehead M."/>
        </authorList>
    </citation>
    <scope>NUCLEOTIDE SEQUENCE</scope>
    <source>
        <strain evidence="5">EGII</strain>
    </source>
</reference>
<dbReference type="PANTHER" id="PTHR46532:SF4">
    <property type="entry name" value="AAA+ ATPASE DOMAIN-CONTAINING PROTEIN"/>
    <property type="match status" value="1"/>
</dbReference>